<keyword evidence="5" id="KW-1185">Reference proteome</keyword>
<keyword evidence="2" id="KW-0808">Transferase</keyword>
<dbReference type="GO" id="GO:0032259">
    <property type="term" value="P:methylation"/>
    <property type="evidence" value="ECO:0007669"/>
    <property type="project" value="UniProtKB-KW"/>
</dbReference>
<proteinExistence type="predicted"/>
<dbReference type="GO" id="GO:0008168">
    <property type="term" value="F:methyltransferase activity"/>
    <property type="evidence" value="ECO:0007669"/>
    <property type="project" value="UniProtKB-KW"/>
</dbReference>
<dbReference type="Proteomes" id="UP000240493">
    <property type="component" value="Unassembled WGS sequence"/>
</dbReference>
<name>A0A2T3ZAP8_TRIA4</name>
<evidence type="ECO:0000259" key="3">
    <source>
        <dbReference type="Pfam" id="PF13649"/>
    </source>
</evidence>
<dbReference type="OrthoDB" id="3647at2759"/>
<dbReference type="STRING" id="1042311.A0A2T3ZAP8"/>
<feature type="domain" description="Methyltransferase" evidence="3">
    <location>
        <begin position="41"/>
        <end position="144"/>
    </location>
</feature>
<dbReference type="InterPro" id="IPR041698">
    <property type="entry name" value="Methyltransf_25"/>
</dbReference>
<dbReference type="Gene3D" id="3.40.50.150">
    <property type="entry name" value="Vaccinia Virus protein VP39"/>
    <property type="match status" value="1"/>
</dbReference>
<evidence type="ECO:0000313" key="5">
    <source>
        <dbReference type="Proteomes" id="UP000240493"/>
    </source>
</evidence>
<dbReference type="AlphaFoldDB" id="A0A2T3ZAP8"/>
<dbReference type="PANTHER" id="PTHR43861">
    <property type="entry name" value="TRANS-ACONITATE 2-METHYLTRANSFERASE-RELATED"/>
    <property type="match status" value="1"/>
</dbReference>
<dbReference type="EMBL" id="KZ679261">
    <property type="protein sequence ID" value="PTB41884.1"/>
    <property type="molecule type" value="Genomic_DNA"/>
</dbReference>
<keyword evidence="1" id="KW-0489">Methyltransferase</keyword>
<dbReference type="PANTHER" id="PTHR43861:SF1">
    <property type="entry name" value="TRANS-ACONITATE 2-METHYLTRANSFERASE"/>
    <property type="match status" value="1"/>
</dbReference>
<evidence type="ECO:0000256" key="2">
    <source>
        <dbReference type="ARBA" id="ARBA00022679"/>
    </source>
</evidence>
<dbReference type="InterPro" id="IPR029063">
    <property type="entry name" value="SAM-dependent_MTases_sf"/>
</dbReference>
<evidence type="ECO:0000256" key="1">
    <source>
        <dbReference type="ARBA" id="ARBA00022603"/>
    </source>
</evidence>
<dbReference type="SUPFAM" id="SSF53335">
    <property type="entry name" value="S-adenosyl-L-methionine-dependent methyltransferases"/>
    <property type="match status" value="1"/>
</dbReference>
<organism evidence="4 5">
    <name type="scientific">Trichoderma asperellum (strain ATCC 204424 / CBS 433.97 / NBRC 101777)</name>
    <dbReference type="NCBI Taxonomy" id="1042311"/>
    <lineage>
        <taxon>Eukaryota</taxon>
        <taxon>Fungi</taxon>
        <taxon>Dikarya</taxon>
        <taxon>Ascomycota</taxon>
        <taxon>Pezizomycotina</taxon>
        <taxon>Sordariomycetes</taxon>
        <taxon>Hypocreomycetidae</taxon>
        <taxon>Hypocreales</taxon>
        <taxon>Hypocreaceae</taxon>
        <taxon>Trichoderma</taxon>
    </lineage>
</organism>
<dbReference type="CDD" id="cd02440">
    <property type="entry name" value="AdoMet_MTases"/>
    <property type="match status" value="1"/>
</dbReference>
<evidence type="ECO:0000313" key="4">
    <source>
        <dbReference type="EMBL" id="PTB41884.1"/>
    </source>
</evidence>
<sequence>MTQYDSIGSSYDVVETLPYRAIEKDNVYLAIKPFLRPHMSVLEFGCGTGFYSSALVSWGVTHLTSMDISAVMLDSAMTRLSSEISSGKVQFEKGDGTVPTSFAPDKSTGYFNMAIGAWFLNYASDKATLVSMFKSISLNLKRDGFFGGIVPHPTDDFDERIKSYQKAPLNKLLPRNQYTEELSSGDGWTSRVFLSEDGVDFMTWHLKKSIYEEAARLGGMNGKFEWRHEILPEHAKERFGLTNEEWKIRVANPHFGILLVWKN</sequence>
<protein>
    <recommendedName>
        <fullName evidence="3">Methyltransferase domain-containing protein</fullName>
    </recommendedName>
</protein>
<accession>A0A2T3ZAP8</accession>
<dbReference type="Pfam" id="PF13649">
    <property type="entry name" value="Methyltransf_25"/>
    <property type="match status" value="1"/>
</dbReference>
<reference evidence="4 5" key="1">
    <citation type="submission" date="2016-07" db="EMBL/GenBank/DDBJ databases">
        <title>Multiple horizontal gene transfer events from other fungi enriched the ability of initially mycotrophic Trichoderma (Ascomycota) to feed on dead plant biomass.</title>
        <authorList>
            <consortium name="DOE Joint Genome Institute"/>
            <person name="Aerts A."/>
            <person name="Atanasova L."/>
            <person name="Chenthamara K."/>
            <person name="Zhang J."/>
            <person name="Grujic M."/>
            <person name="Henrissat B."/>
            <person name="Kuo A."/>
            <person name="Salamov A."/>
            <person name="Lipzen A."/>
            <person name="Labutti K."/>
            <person name="Barry K."/>
            <person name="Miao Y."/>
            <person name="Rahimi M.J."/>
            <person name="Shen Q."/>
            <person name="Grigoriev I.V."/>
            <person name="Kubicek C.P."/>
            <person name="Druzhinina I.S."/>
        </authorList>
    </citation>
    <scope>NUCLEOTIDE SEQUENCE [LARGE SCALE GENOMIC DNA]</scope>
    <source>
        <strain evidence="4 5">CBS 433.97</strain>
    </source>
</reference>
<gene>
    <name evidence="4" type="ORF">M441DRAFT_46987</name>
</gene>